<dbReference type="PANTHER" id="PTHR30606">
    <property type="entry name" value="LIPID A BIOSYNTHESIS LAUROYL ACYLTRANSFERASE"/>
    <property type="match status" value="1"/>
</dbReference>
<reference evidence="7" key="1">
    <citation type="submission" date="2016-10" db="EMBL/GenBank/DDBJ databases">
        <authorList>
            <person name="de Groot N.N."/>
        </authorList>
    </citation>
    <scope>NUCLEOTIDE SEQUENCE</scope>
</reference>
<keyword evidence="2" id="KW-1003">Cell membrane</keyword>
<keyword evidence="5" id="KW-0472">Membrane</keyword>
<evidence type="ECO:0000256" key="1">
    <source>
        <dbReference type="ARBA" id="ARBA00004533"/>
    </source>
</evidence>
<dbReference type="GO" id="GO:0005886">
    <property type="term" value="C:plasma membrane"/>
    <property type="evidence" value="ECO:0007669"/>
    <property type="project" value="UniProtKB-SubCell"/>
</dbReference>
<dbReference type="AlphaFoldDB" id="A0A1W1CUJ8"/>
<dbReference type="GO" id="GO:0008610">
    <property type="term" value="P:lipid biosynthetic process"/>
    <property type="evidence" value="ECO:0007669"/>
    <property type="project" value="UniProtKB-ARBA"/>
</dbReference>
<dbReference type="Pfam" id="PF03279">
    <property type="entry name" value="Lip_A_acyltrans"/>
    <property type="match status" value="1"/>
</dbReference>
<evidence type="ECO:0000256" key="3">
    <source>
        <dbReference type="ARBA" id="ARBA00022519"/>
    </source>
</evidence>
<keyword evidence="4 7" id="KW-0808">Transferase</keyword>
<dbReference type="PANTHER" id="PTHR30606:SF10">
    <property type="entry name" value="PHOSPHATIDYLINOSITOL MANNOSIDE ACYLTRANSFERASE"/>
    <property type="match status" value="1"/>
</dbReference>
<evidence type="ECO:0000256" key="4">
    <source>
        <dbReference type="ARBA" id="ARBA00022679"/>
    </source>
</evidence>
<name>A0A1W1CUJ8_9ZZZZ</name>
<accession>A0A1W1CUJ8</accession>
<evidence type="ECO:0000256" key="2">
    <source>
        <dbReference type="ARBA" id="ARBA00022475"/>
    </source>
</evidence>
<evidence type="ECO:0000313" key="7">
    <source>
        <dbReference type="EMBL" id="SFV69484.1"/>
    </source>
</evidence>
<organism evidence="7">
    <name type="scientific">hydrothermal vent metagenome</name>
    <dbReference type="NCBI Taxonomy" id="652676"/>
    <lineage>
        <taxon>unclassified sequences</taxon>
        <taxon>metagenomes</taxon>
        <taxon>ecological metagenomes</taxon>
    </lineage>
</organism>
<dbReference type="GO" id="GO:0016746">
    <property type="term" value="F:acyltransferase activity"/>
    <property type="evidence" value="ECO:0007669"/>
    <property type="project" value="UniProtKB-KW"/>
</dbReference>
<gene>
    <name evidence="7" type="ORF">MNB_SV-3-548</name>
</gene>
<dbReference type="EC" id="2.3.1.-" evidence="7"/>
<dbReference type="CDD" id="cd07984">
    <property type="entry name" value="LPLAT_LABLAT-like"/>
    <property type="match status" value="1"/>
</dbReference>
<sequence>MAFENSKAIEEKNKIIKSSLHNMVYNLYEFMVLQKASLDDMEKKVTIENEIYIKKLLEENRRVITVSGHYGCWEFSLPYFAMKYNPLTIISRKLNNKYMNDVFTNARHRQNLEMCEKDGAAKCIVKALKKGRVVALTIDQSINPKQSVDVNFFGHRASQVDSPVRLATKLDAVILPLFTLSEGFEKYKIIFKEPIEVKQNMTEEEVQELSQKLSNILESQIKKRPEDWFWQHRRWKLYHSEIYKK</sequence>
<evidence type="ECO:0000256" key="6">
    <source>
        <dbReference type="ARBA" id="ARBA00023315"/>
    </source>
</evidence>
<dbReference type="GO" id="GO:1901137">
    <property type="term" value="P:carbohydrate derivative biosynthetic process"/>
    <property type="evidence" value="ECO:0007669"/>
    <property type="project" value="UniProtKB-ARBA"/>
</dbReference>
<comment type="subcellular location">
    <subcellularLocation>
        <location evidence="1">Cell inner membrane</location>
    </subcellularLocation>
</comment>
<evidence type="ECO:0000256" key="5">
    <source>
        <dbReference type="ARBA" id="ARBA00023136"/>
    </source>
</evidence>
<protein>
    <submittedName>
        <fullName evidence="7">Lipid A biosynthesis lauroyl acyltransferase</fullName>
        <ecNumber evidence="7">2.3.1.-</ecNumber>
    </submittedName>
</protein>
<keyword evidence="6 7" id="KW-0012">Acyltransferase</keyword>
<dbReference type="InterPro" id="IPR004960">
    <property type="entry name" value="LipA_acyltrans"/>
</dbReference>
<proteinExistence type="predicted"/>
<keyword evidence="3" id="KW-0997">Cell inner membrane</keyword>
<dbReference type="EMBL" id="FPHI01000044">
    <property type="protein sequence ID" value="SFV69484.1"/>
    <property type="molecule type" value="Genomic_DNA"/>
</dbReference>